<dbReference type="GO" id="GO:0048046">
    <property type="term" value="C:apoplast"/>
    <property type="evidence" value="ECO:0007669"/>
    <property type="project" value="UniProtKB-SubCell"/>
</dbReference>
<comment type="caution">
    <text evidence="15">The sequence shown here is derived from an EMBL/GenBank/DDBJ whole genome shotgun (WGS) entry which is preliminary data.</text>
</comment>
<keyword evidence="9" id="KW-0325">Glycoprotein</keyword>
<dbReference type="PROSITE" id="PS01182">
    <property type="entry name" value="GLYCOSYL_HYDROL_F35"/>
    <property type="match status" value="1"/>
</dbReference>
<dbReference type="SUPFAM" id="SSF49785">
    <property type="entry name" value="Galactose-binding domain-like"/>
    <property type="match status" value="2"/>
</dbReference>
<keyword evidence="5" id="KW-0052">Apoplast</keyword>
<gene>
    <name evidence="15" type="ORF">HS088_TW02G01034</name>
</gene>
<keyword evidence="7 13" id="KW-0732">Signal</keyword>
<comment type="catalytic activity">
    <reaction evidence="1 11">
        <text>Hydrolysis of terminal non-reducing beta-D-galactose residues in beta-D-galactosides.</text>
        <dbReference type="EC" id="3.2.1.23"/>
    </reaction>
</comment>
<feature type="chain" id="PRO_5029867742" description="Beta-galactosidase" evidence="13">
    <location>
        <begin position="23"/>
        <end position="833"/>
    </location>
</feature>
<evidence type="ECO:0000256" key="10">
    <source>
        <dbReference type="ARBA" id="ARBA00023295"/>
    </source>
</evidence>
<sequence>MAASRLLLITLLFLLVVSTINAHEGKKLATGSVTYDGRSLMINGKRVLLFSGSVHYTRSTPDMWPDILQRAKKGGLNLIQTYVFWNVHEPVQGQYNFTGQYDLVKFIKLVWAHDMYVTLRLGPFIQAEWNHGGLPFWMREVPDITFRTDNEPFKKYMKKYVTMIIEKIKGAKLFAPQGGPIILAQIENEYNHIQRAFRKKGSSYIQWAAKLAVGMDVGVPWVMCKQTDAPDPVINSCNGRHCGDTFTGPNKPYKPSLWTENWTAQYRAFGDPPSQRAAEDIAYSVARFFSRNGTLTNYYMYHGGTNFGRTSAHFTSTRYYDEAPLDEYGLQREPKWGHLKDLHRALNLCKKALLWGVSSTQALGKDLEATYFEQPGTNICAAFLVNNNTKIPQTVTFKGENYIIPQRSISILPDCKTVVYNTETIVAQHNSRNFVRSEIANRNLQWKMYKEVIPNQFSLKSVRPFELFGLTKDTTDYAWYSTIITLDRRDLSMRKDISPVIRIPSLGHAMIVFVNGEYLGSAHGSHDVKGFVFQNEIKLKPGVNTITLLCSTIGFPDSGPYMERVYTGPRAVQLLGLNTGNLDLTFNGWAHQVGLDGEKLALFTKEGSKKVEWTKANGVGPPLTWYKASFDAPEGKNPVVIRMTGMGKGMVWVNGNSIGRHWMSFLSALGKPSESEYHIPRAFIKPKDNFLVVFEEEASDPKSMEILVVDRDTICSFMTELHPPHVKSWARQNSHIRPVVDIVRPAAHLKCPNHKTILAVEFASWGDPYGSCGNYMVGNCSSPITKEVVEKRCLGKIECEIPIQRKLLDKNNDGCPDITKTLAVQVKCGFSKN</sequence>
<dbReference type="InterPro" id="IPR048913">
    <property type="entry name" value="BetaGal_gal-bd"/>
</dbReference>
<evidence type="ECO:0000256" key="7">
    <source>
        <dbReference type="ARBA" id="ARBA00022729"/>
    </source>
</evidence>
<dbReference type="FunFam" id="3.20.20.80:FF:000006">
    <property type="entry name" value="Beta-galactosidase"/>
    <property type="match status" value="1"/>
</dbReference>
<evidence type="ECO:0000256" key="4">
    <source>
        <dbReference type="ARBA" id="ARBA00012756"/>
    </source>
</evidence>
<evidence type="ECO:0000313" key="16">
    <source>
        <dbReference type="Proteomes" id="UP000593562"/>
    </source>
</evidence>
<dbReference type="Proteomes" id="UP000593562">
    <property type="component" value="Unassembled WGS sequence"/>
</dbReference>
<evidence type="ECO:0000256" key="13">
    <source>
        <dbReference type="SAM" id="SignalP"/>
    </source>
</evidence>
<evidence type="ECO:0000256" key="11">
    <source>
        <dbReference type="RuleBase" id="RU000675"/>
    </source>
</evidence>
<evidence type="ECO:0000256" key="9">
    <source>
        <dbReference type="ARBA" id="ARBA00023180"/>
    </source>
</evidence>
<organism evidence="15 16">
    <name type="scientific">Tripterygium wilfordii</name>
    <name type="common">Thunder God vine</name>
    <dbReference type="NCBI Taxonomy" id="458696"/>
    <lineage>
        <taxon>Eukaryota</taxon>
        <taxon>Viridiplantae</taxon>
        <taxon>Streptophyta</taxon>
        <taxon>Embryophyta</taxon>
        <taxon>Tracheophyta</taxon>
        <taxon>Spermatophyta</taxon>
        <taxon>Magnoliopsida</taxon>
        <taxon>eudicotyledons</taxon>
        <taxon>Gunneridae</taxon>
        <taxon>Pentapetalae</taxon>
        <taxon>rosids</taxon>
        <taxon>fabids</taxon>
        <taxon>Celastrales</taxon>
        <taxon>Celastraceae</taxon>
        <taxon>Tripterygium</taxon>
    </lineage>
</organism>
<reference evidence="15 16" key="1">
    <citation type="journal article" date="2020" name="Nat. Commun.">
        <title>Genome of Tripterygium wilfordii and identification of cytochrome P450 involved in triptolide biosynthesis.</title>
        <authorList>
            <person name="Tu L."/>
            <person name="Su P."/>
            <person name="Zhang Z."/>
            <person name="Gao L."/>
            <person name="Wang J."/>
            <person name="Hu T."/>
            <person name="Zhou J."/>
            <person name="Zhang Y."/>
            <person name="Zhao Y."/>
            <person name="Liu Y."/>
            <person name="Song Y."/>
            <person name="Tong Y."/>
            <person name="Lu Y."/>
            <person name="Yang J."/>
            <person name="Xu C."/>
            <person name="Jia M."/>
            <person name="Peters R.J."/>
            <person name="Huang L."/>
            <person name="Gao W."/>
        </authorList>
    </citation>
    <scope>NUCLEOTIDE SEQUENCE [LARGE SCALE GENOMIC DNA]</scope>
    <source>
        <strain evidence="16">cv. XIE 37</strain>
        <tissue evidence="15">Leaf</tissue>
    </source>
</reference>
<protein>
    <recommendedName>
        <fullName evidence="4 11">Beta-galactosidase</fullName>
        <ecNumber evidence="4 11">3.2.1.23</ecNumber>
    </recommendedName>
</protein>
<dbReference type="InterPro" id="IPR008979">
    <property type="entry name" value="Galactose-bd-like_sf"/>
</dbReference>
<dbReference type="AlphaFoldDB" id="A0A7J7E0P8"/>
<comment type="subcellular location">
    <subcellularLocation>
        <location evidence="2">Secreted</location>
        <location evidence="2">Extracellular space</location>
        <location evidence="2">Apoplast</location>
    </subcellularLocation>
</comment>
<feature type="signal peptide" evidence="13">
    <location>
        <begin position="1"/>
        <end position="22"/>
    </location>
</feature>
<keyword evidence="10 11" id="KW-0326">Glycosidase</keyword>
<keyword evidence="8 11" id="KW-0378">Hydrolase</keyword>
<name>A0A7J7E0P8_TRIWF</name>
<feature type="domain" description="SUEL-type lectin" evidence="14">
    <location>
        <begin position="744"/>
        <end position="829"/>
    </location>
</feature>
<dbReference type="SUPFAM" id="SSF51445">
    <property type="entry name" value="(Trans)glycosidases"/>
    <property type="match status" value="1"/>
</dbReference>
<keyword evidence="16" id="KW-1185">Reference proteome</keyword>
<accession>A0A7J7E0P8</accession>
<dbReference type="InterPro" id="IPR000922">
    <property type="entry name" value="Lectin_gal-bd_dom"/>
</dbReference>
<evidence type="ECO:0000259" key="14">
    <source>
        <dbReference type="PROSITE" id="PS50228"/>
    </source>
</evidence>
<dbReference type="PRINTS" id="PR00742">
    <property type="entry name" value="GLHYDRLASE35"/>
</dbReference>
<comment type="similarity">
    <text evidence="3 12">Belongs to the glycosyl hydrolase 35 family.</text>
</comment>
<dbReference type="InterPro" id="IPR017853">
    <property type="entry name" value="GH"/>
</dbReference>
<evidence type="ECO:0000256" key="2">
    <source>
        <dbReference type="ARBA" id="ARBA00004271"/>
    </source>
</evidence>
<dbReference type="InterPro" id="IPR043159">
    <property type="entry name" value="Lectin_gal-bd_sf"/>
</dbReference>
<dbReference type="Gene3D" id="3.20.20.80">
    <property type="entry name" value="Glycosidases"/>
    <property type="match status" value="1"/>
</dbReference>
<dbReference type="InParanoid" id="A0A7J7E0P8"/>
<dbReference type="PROSITE" id="PS50228">
    <property type="entry name" value="SUEL_LECTIN"/>
    <property type="match status" value="1"/>
</dbReference>
<evidence type="ECO:0000256" key="1">
    <source>
        <dbReference type="ARBA" id="ARBA00001412"/>
    </source>
</evidence>
<evidence type="ECO:0000256" key="5">
    <source>
        <dbReference type="ARBA" id="ARBA00022523"/>
    </source>
</evidence>
<dbReference type="Pfam" id="PF21467">
    <property type="entry name" value="BetaGal_gal-bd"/>
    <property type="match status" value="1"/>
</dbReference>
<dbReference type="InterPro" id="IPR031330">
    <property type="entry name" value="Gly_Hdrlase_35_cat"/>
</dbReference>
<dbReference type="EMBL" id="JAAARO010000002">
    <property type="protein sequence ID" value="KAF5752014.1"/>
    <property type="molecule type" value="Genomic_DNA"/>
</dbReference>
<keyword evidence="6" id="KW-0964">Secreted</keyword>
<dbReference type="OrthoDB" id="1657402at2759"/>
<proteinExistence type="inferred from homology"/>
<dbReference type="FunCoup" id="A0A7J7E0P8">
    <property type="interactions" value="67"/>
</dbReference>
<dbReference type="EC" id="3.2.1.23" evidence="4 11"/>
<dbReference type="Gene3D" id="2.60.120.260">
    <property type="entry name" value="Galactose-binding domain-like"/>
    <property type="match status" value="1"/>
</dbReference>
<evidence type="ECO:0000256" key="3">
    <source>
        <dbReference type="ARBA" id="ARBA00009809"/>
    </source>
</evidence>
<dbReference type="Pfam" id="PF01301">
    <property type="entry name" value="Glyco_hydro_35"/>
    <property type="match status" value="1"/>
</dbReference>
<dbReference type="Pfam" id="PF17834">
    <property type="entry name" value="GHD"/>
    <property type="match status" value="1"/>
</dbReference>
<dbReference type="GO" id="GO:0030246">
    <property type="term" value="F:carbohydrate binding"/>
    <property type="evidence" value="ECO:0007669"/>
    <property type="project" value="InterPro"/>
</dbReference>
<dbReference type="PANTHER" id="PTHR23421">
    <property type="entry name" value="BETA-GALACTOSIDASE RELATED"/>
    <property type="match status" value="1"/>
</dbReference>
<dbReference type="InterPro" id="IPR019801">
    <property type="entry name" value="Glyco_hydro_35_CS"/>
</dbReference>
<dbReference type="InterPro" id="IPR041392">
    <property type="entry name" value="GHD"/>
</dbReference>
<evidence type="ECO:0000256" key="6">
    <source>
        <dbReference type="ARBA" id="ARBA00022525"/>
    </source>
</evidence>
<dbReference type="GO" id="GO:0005975">
    <property type="term" value="P:carbohydrate metabolic process"/>
    <property type="evidence" value="ECO:0007669"/>
    <property type="project" value="InterPro"/>
</dbReference>
<evidence type="ECO:0000313" key="15">
    <source>
        <dbReference type="EMBL" id="KAF5752014.1"/>
    </source>
</evidence>
<evidence type="ECO:0000256" key="8">
    <source>
        <dbReference type="ARBA" id="ARBA00022801"/>
    </source>
</evidence>
<evidence type="ECO:0000256" key="12">
    <source>
        <dbReference type="RuleBase" id="RU003679"/>
    </source>
</evidence>
<dbReference type="Gene3D" id="2.60.120.740">
    <property type="match status" value="1"/>
</dbReference>
<dbReference type="GO" id="GO:0004565">
    <property type="term" value="F:beta-galactosidase activity"/>
    <property type="evidence" value="ECO:0007669"/>
    <property type="project" value="UniProtKB-EC"/>
</dbReference>
<dbReference type="InterPro" id="IPR001944">
    <property type="entry name" value="Glycoside_Hdrlase_35"/>
</dbReference>
<dbReference type="FunFam" id="2.60.120.260:FF:000050">
    <property type="entry name" value="Beta-galactosidase"/>
    <property type="match status" value="1"/>
</dbReference>
<dbReference type="Pfam" id="PF02140">
    <property type="entry name" value="SUEL_Lectin"/>
    <property type="match status" value="1"/>
</dbReference>
<dbReference type="CDD" id="cd22842">
    <property type="entry name" value="Gal_Rha_Lectin_BGal"/>
    <property type="match status" value="1"/>
</dbReference>